<protein>
    <submittedName>
        <fullName evidence="1">Uncharacterized protein</fullName>
    </submittedName>
</protein>
<dbReference type="AlphaFoldDB" id="A0AAD8GUS4"/>
<evidence type="ECO:0000313" key="2">
    <source>
        <dbReference type="Proteomes" id="UP001237642"/>
    </source>
</evidence>
<reference evidence="1" key="1">
    <citation type="submission" date="2023-02" db="EMBL/GenBank/DDBJ databases">
        <title>Genome of toxic invasive species Heracleum sosnowskyi carries increased number of genes despite the absence of recent whole-genome duplications.</title>
        <authorList>
            <person name="Schelkunov M."/>
            <person name="Shtratnikova V."/>
            <person name="Makarenko M."/>
            <person name="Klepikova A."/>
            <person name="Omelchenko D."/>
            <person name="Novikova G."/>
            <person name="Obukhova E."/>
            <person name="Bogdanov V."/>
            <person name="Penin A."/>
            <person name="Logacheva M."/>
        </authorList>
    </citation>
    <scope>NUCLEOTIDE SEQUENCE</scope>
    <source>
        <strain evidence="1">Hsosn_3</strain>
        <tissue evidence="1">Leaf</tissue>
    </source>
</reference>
<sequence>MHDASLSLSIHSTRARLMLNLVKPIFEKGVHTISHHALVSAVCPLCVKNQRLRVTRGQFVILKDELVYKVVQQYASKTDMQDIQARWAPLSDACDAYTHP</sequence>
<reference evidence="1" key="2">
    <citation type="submission" date="2023-05" db="EMBL/GenBank/DDBJ databases">
        <authorList>
            <person name="Schelkunov M.I."/>
        </authorList>
    </citation>
    <scope>NUCLEOTIDE SEQUENCE</scope>
    <source>
        <strain evidence="1">Hsosn_3</strain>
        <tissue evidence="1">Leaf</tissue>
    </source>
</reference>
<gene>
    <name evidence="1" type="ORF">POM88_048149</name>
</gene>
<evidence type="ECO:0000313" key="1">
    <source>
        <dbReference type="EMBL" id="KAK1354893.1"/>
    </source>
</evidence>
<comment type="caution">
    <text evidence="1">The sequence shown here is derived from an EMBL/GenBank/DDBJ whole genome shotgun (WGS) entry which is preliminary data.</text>
</comment>
<dbReference type="Proteomes" id="UP001237642">
    <property type="component" value="Unassembled WGS sequence"/>
</dbReference>
<organism evidence="1 2">
    <name type="scientific">Heracleum sosnowskyi</name>
    <dbReference type="NCBI Taxonomy" id="360622"/>
    <lineage>
        <taxon>Eukaryota</taxon>
        <taxon>Viridiplantae</taxon>
        <taxon>Streptophyta</taxon>
        <taxon>Embryophyta</taxon>
        <taxon>Tracheophyta</taxon>
        <taxon>Spermatophyta</taxon>
        <taxon>Magnoliopsida</taxon>
        <taxon>eudicotyledons</taxon>
        <taxon>Gunneridae</taxon>
        <taxon>Pentapetalae</taxon>
        <taxon>asterids</taxon>
        <taxon>campanulids</taxon>
        <taxon>Apiales</taxon>
        <taxon>Apiaceae</taxon>
        <taxon>Apioideae</taxon>
        <taxon>apioid superclade</taxon>
        <taxon>Tordylieae</taxon>
        <taxon>Tordyliinae</taxon>
        <taxon>Heracleum</taxon>
    </lineage>
</organism>
<dbReference type="EMBL" id="JAUIZM010000011">
    <property type="protein sequence ID" value="KAK1354893.1"/>
    <property type="molecule type" value="Genomic_DNA"/>
</dbReference>
<name>A0AAD8GUS4_9APIA</name>
<proteinExistence type="predicted"/>
<accession>A0AAD8GUS4</accession>
<keyword evidence="2" id="KW-1185">Reference proteome</keyword>